<gene>
    <name evidence="6" type="ORF">GSPATT00024214001</name>
</gene>
<dbReference type="OMA" id="CKSHIPY"/>
<dbReference type="GeneID" id="5044668"/>
<dbReference type="InterPro" id="IPR027640">
    <property type="entry name" value="Kinesin-like_fam"/>
</dbReference>
<dbReference type="GO" id="GO:0008017">
    <property type="term" value="F:microtubule binding"/>
    <property type="evidence" value="ECO:0000318"/>
    <property type="project" value="GO_Central"/>
</dbReference>
<dbReference type="eggNOG" id="KOG0242">
    <property type="taxonomic scope" value="Eukaryota"/>
</dbReference>
<dbReference type="GO" id="GO:0007018">
    <property type="term" value="P:microtubule-based movement"/>
    <property type="evidence" value="ECO:0000318"/>
    <property type="project" value="GO_Central"/>
</dbReference>
<organism evidence="6 7">
    <name type="scientific">Paramecium tetraurelia</name>
    <dbReference type="NCBI Taxonomy" id="5888"/>
    <lineage>
        <taxon>Eukaryota</taxon>
        <taxon>Sar</taxon>
        <taxon>Alveolata</taxon>
        <taxon>Ciliophora</taxon>
        <taxon>Intramacronucleata</taxon>
        <taxon>Oligohymenophorea</taxon>
        <taxon>Peniculida</taxon>
        <taxon>Parameciidae</taxon>
        <taxon>Paramecium</taxon>
    </lineage>
</organism>
<keyword evidence="4" id="KW-0067">ATP-binding</keyword>
<dbReference type="AlphaFoldDB" id="A0E869"/>
<dbReference type="SUPFAM" id="SSF52540">
    <property type="entry name" value="P-loop containing nucleoside triphosphate hydrolases"/>
    <property type="match status" value="1"/>
</dbReference>
<dbReference type="KEGG" id="ptm:GSPATT00024214001"/>
<dbReference type="InterPro" id="IPR001752">
    <property type="entry name" value="Kinesin_motor_dom"/>
</dbReference>
<sequence length="507" mass="58263">MKINQPFQVFVRIRSHSDSTNPIEVVNENILRISNKEMSFQKIFTENDSNLSVYEGQTLSKFISKIFEGFNMTVLCYGMTGSGKTHTMFGNSNDHYGIVYQAVKELFQLKKNGFIKISFYEIYNEQIIDLLEQNAQNLQVQEDKNGDTQIPGLSQQCIIDEDHLVQLIQQAQKRRQLASTASNQYSSRSHAIVQIQVVNYDEKQNIKYDGKLILADLAGSERCYNYKNGGTQKIQQEGQNINKSLLALGQCIMMLNQCKSHIPYRNSKLTRILKQSLSGNSMTLFIACVSKQFSEETENTLKYAQQACAIKTQLTQAITQIQIEQPKRSISIEIQNLEQQLNGYFVINTGLHKNLNSLYQNVQKEQETKVIVQNVEQQIASNMRKQKLIINQIKGLIVEKENQDKSFTYRGSEVRFCDLSNKSSIISQIQPHTADQSCQTERVQSPIYLDLKHGRNNSQQLINKIEIHKIPESKRFSNPFLSTMVQEEKTAKDILQDRTNRFKIKLK</sequence>
<dbReference type="STRING" id="5888.A0E869"/>
<dbReference type="HOGENOM" id="CLU_539130_0_0_1"/>
<proteinExistence type="inferred from homology"/>
<feature type="domain" description="Kinesin motor" evidence="5">
    <location>
        <begin position="6"/>
        <end position="310"/>
    </location>
</feature>
<evidence type="ECO:0000259" key="5">
    <source>
        <dbReference type="PROSITE" id="PS50067"/>
    </source>
</evidence>
<protein>
    <recommendedName>
        <fullName evidence="5">Kinesin motor domain-containing protein</fullName>
    </recommendedName>
</protein>
<dbReference type="PROSITE" id="PS50067">
    <property type="entry name" value="KINESIN_MOTOR_2"/>
    <property type="match status" value="1"/>
</dbReference>
<reference evidence="6 7" key="1">
    <citation type="journal article" date="2006" name="Nature">
        <title>Global trends of whole-genome duplications revealed by the ciliate Paramecium tetraurelia.</title>
        <authorList>
            <consortium name="Genoscope"/>
            <person name="Aury J.-M."/>
            <person name="Jaillon O."/>
            <person name="Duret L."/>
            <person name="Noel B."/>
            <person name="Jubin C."/>
            <person name="Porcel B.M."/>
            <person name="Segurens B."/>
            <person name="Daubin V."/>
            <person name="Anthouard V."/>
            <person name="Aiach N."/>
            <person name="Arnaiz O."/>
            <person name="Billaut A."/>
            <person name="Beisson J."/>
            <person name="Blanc I."/>
            <person name="Bouhouche K."/>
            <person name="Camara F."/>
            <person name="Duharcourt S."/>
            <person name="Guigo R."/>
            <person name="Gogendeau D."/>
            <person name="Katinka M."/>
            <person name="Keller A.-M."/>
            <person name="Kissmehl R."/>
            <person name="Klotz C."/>
            <person name="Koll F."/>
            <person name="Le Moue A."/>
            <person name="Lepere C."/>
            <person name="Malinsky S."/>
            <person name="Nowacki M."/>
            <person name="Nowak J.K."/>
            <person name="Plattner H."/>
            <person name="Poulain J."/>
            <person name="Ruiz F."/>
            <person name="Serrano V."/>
            <person name="Zagulski M."/>
            <person name="Dessen P."/>
            <person name="Betermier M."/>
            <person name="Weissenbach J."/>
            <person name="Scarpelli C."/>
            <person name="Schachter V."/>
            <person name="Sperling L."/>
            <person name="Meyer E."/>
            <person name="Cohen J."/>
            <person name="Wincker P."/>
        </authorList>
    </citation>
    <scope>NUCLEOTIDE SEQUENCE [LARGE SCALE GENOMIC DNA]</scope>
    <source>
        <strain evidence="6 7">Stock d4-2</strain>
    </source>
</reference>
<keyword evidence="3 4" id="KW-0505">Motor protein</keyword>
<feature type="binding site" evidence="4">
    <location>
        <begin position="78"/>
        <end position="85"/>
    </location>
    <ligand>
        <name>ATP</name>
        <dbReference type="ChEBI" id="CHEBI:30616"/>
    </ligand>
</feature>
<keyword evidence="7" id="KW-1185">Reference proteome</keyword>
<dbReference type="FunFam" id="3.40.850.10:FF:000112">
    <property type="entry name" value="Kinesin-8, putative"/>
    <property type="match status" value="1"/>
</dbReference>
<dbReference type="PANTHER" id="PTHR47968:SF36">
    <property type="entry name" value="KINESIN HEAVY CHAIN ISOFORM X1"/>
    <property type="match status" value="1"/>
</dbReference>
<dbReference type="InParanoid" id="A0E869"/>
<dbReference type="GO" id="GO:0061673">
    <property type="term" value="C:mitotic spindle astral microtubule"/>
    <property type="evidence" value="ECO:0000318"/>
    <property type="project" value="GO_Central"/>
</dbReference>
<keyword evidence="4" id="KW-0547">Nucleotide-binding</keyword>
<dbReference type="Pfam" id="PF00225">
    <property type="entry name" value="Kinesin"/>
    <property type="match status" value="1"/>
</dbReference>
<evidence type="ECO:0000256" key="3">
    <source>
        <dbReference type="ARBA" id="ARBA00023175"/>
    </source>
</evidence>
<dbReference type="GO" id="GO:0007019">
    <property type="term" value="P:microtubule depolymerization"/>
    <property type="evidence" value="ECO:0000318"/>
    <property type="project" value="GO_Central"/>
</dbReference>
<dbReference type="Proteomes" id="UP000000600">
    <property type="component" value="Unassembled WGS sequence"/>
</dbReference>
<dbReference type="GO" id="GO:0008574">
    <property type="term" value="F:plus-end-directed microtubule motor activity"/>
    <property type="evidence" value="ECO:0000318"/>
    <property type="project" value="GO_Central"/>
</dbReference>
<evidence type="ECO:0000313" key="6">
    <source>
        <dbReference type="EMBL" id="CAK91486.1"/>
    </source>
</evidence>
<dbReference type="GO" id="GO:0005524">
    <property type="term" value="F:ATP binding"/>
    <property type="evidence" value="ECO:0007669"/>
    <property type="project" value="UniProtKB-UniRule"/>
</dbReference>
<dbReference type="Gene3D" id="3.40.850.10">
    <property type="entry name" value="Kinesin motor domain"/>
    <property type="match status" value="1"/>
</dbReference>
<dbReference type="RefSeq" id="XP_001458883.1">
    <property type="nucleotide sequence ID" value="XM_001458846.1"/>
</dbReference>
<dbReference type="InterPro" id="IPR036961">
    <property type="entry name" value="Kinesin_motor_dom_sf"/>
</dbReference>
<dbReference type="GO" id="GO:1990023">
    <property type="term" value="C:mitotic spindle midzone"/>
    <property type="evidence" value="ECO:0000318"/>
    <property type="project" value="GO_Central"/>
</dbReference>
<dbReference type="SMART" id="SM00129">
    <property type="entry name" value="KISc"/>
    <property type="match status" value="1"/>
</dbReference>
<dbReference type="InterPro" id="IPR027417">
    <property type="entry name" value="P-loop_NTPase"/>
</dbReference>
<dbReference type="OrthoDB" id="3176171at2759"/>
<evidence type="ECO:0000313" key="7">
    <source>
        <dbReference type="Proteomes" id="UP000000600"/>
    </source>
</evidence>
<dbReference type="EMBL" id="CT868663">
    <property type="protein sequence ID" value="CAK91486.1"/>
    <property type="molecule type" value="Genomic_DNA"/>
</dbReference>
<keyword evidence="1" id="KW-0493">Microtubule</keyword>
<dbReference type="GO" id="GO:0016887">
    <property type="term" value="F:ATP hydrolysis activity"/>
    <property type="evidence" value="ECO:0000318"/>
    <property type="project" value="GO_Central"/>
</dbReference>
<dbReference type="GO" id="GO:0005634">
    <property type="term" value="C:nucleus"/>
    <property type="evidence" value="ECO:0000318"/>
    <property type="project" value="GO_Central"/>
</dbReference>
<dbReference type="CDD" id="cd00106">
    <property type="entry name" value="KISc"/>
    <property type="match status" value="1"/>
</dbReference>
<dbReference type="GO" id="GO:0005737">
    <property type="term" value="C:cytoplasm"/>
    <property type="evidence" value="ECO:0000318"/>
    <property type="project" value="GO_Central"/>
</dbReference>
<evidence type="ECO:0000256" key="1">
    <source>
        <dbReference type="ARBA" id="ARBA00022701"/>
    </source>
</evidence>
<dbReference type="GO" id="GO:0000070">
    <property type="term" value="P:mitotic sister chromatid segregation"/>
    <property type="evidence" value="ECO:0000318"/>
    <property type="project" value="GO_Central"/>
</dbReference>
<dbReference type="GO" id="GO:0005871">
    <property type="term" value="C:kinesin complex"/>
    <property type="evidence" value="ECO:0000318"/>
    <property type="project" value="GO_Central"/>
</dbReference>
<evidence type="ECO:0000256" key="4">
    <source>
        <dbReference type="PROSITE-ProRule" id="PRU00283"/>
    </source>
</evidence>
<evidence type="ECO:0000256" key="2">
    <source>
        <dbReference type="ARBA" id="ARBA00023054"/>
    </source>
</evidence>
<keyword evidence="2" id="KW-0175">Coiled coil</keyword>
<comment type="similarity">
    <text evidence="4">Belongs to the TRAFAC class myosin-kinesin ATPase superfamily. Kinesin family.</text>
</comment>
<accession>A0E869</accession>
<name>A0E869_PARTE</name>
<dbReference type="PRINTS" id="PR00380">
    <property type="entry name" value="KINESINHEAVY"/>
</dbReference>
<dbReference type="PANTHER" id="PTHR47968">
    <property type="entry name" value="CENTROMERE PROTEIN E"/>
    <property type="match status" value="1"/>
</dbReference>